<dbReference type="EMBL" id="OX395129">
    <property type="protein sequence ID" value="CAI5771667.1"/>
    <property type="molecule type" value="Genomic_DNA"/>
</dbReference>
<gene>
    <name evidence="2" type="ORF">PODLI_1B039629</name>
</gene>
<reference evidence="2" key="1">
    <citation type="submission" date="2022-12" db="EMBL/GenBank/DDBJ databases">
        <authorList>
            <person name="Alioto T."/>
            <person name="Alioto T."/>
            <person name="Gomez Garrido J."/>
        </authorList>
    </citation>
    <scope>NUCLEOTIDE SEQUENCE</scope>
</reference>
<feature type="region of interest" description="Disordered" evidence="1">
    <location>
        <begin position="36"/>
        <end position="84"/>
    </location>
</feature>
<keyword evidence="3" id="KW-1185">Reference proteome</keyword>
<sequence length="112" mass="12531">MEGLQPPPQPMLPEALKVERGARLLPEALKCNRLVGARTQLTRPTIETRRRRGPAGARSRRPRRNGEGSQRGPPRSEVTQARTFGSWATVFSTGRNGMLKHHPAWCCQSHTQ</sequence>
<dbReference type="AlphaFoldDB" id="A0AA35P4S4"/>
<proteinExistence type="predicted"/>
<accession>A0AA35P4S4</accession>
<evidence type="ECO:0000313" key="3">
    <source>
        <dbReference type="Proteomes" id="UP001178461"/>
    </source>
</evidence>
<evidence type="ECO:0000256" key="1">
    <source>
        <dbReference type="SAM" id="MobiDB-lite"/>
    </source>
</evidence>
<organism evidence="2 3">
    <name type="scientific">Podarcis lilfordi</name>
    <name type="common">Lilford's wall lizard</name>
    <dbReference type="NCBI Taxonomy" id="74358"/>
    <lineage>
        <taxon>Eukaryota</taxon>
        <taxon>Metazoa</taxon>
        <taxon>Chordata</taxon>
        <taxon>Craniata</taxon>
        <taxon>Vertebrata</taxon>
        <taxon>Euteleostomi</taxon>
        <taxon>Lepidosauria</taxon>
        <taxon>Squamata</taxon>
        <taxon>Bifurcata</taxon>
        <taxon>Unidentata</taxon>
        <taxon>Episquamata</taxon>
        <taxon>Laterata</taxon>
        <taxon>Lacertibaenia</taxon>
        <taxon>Lacertidae</taxon>
        <taxon>Podarcis</taxon>
    </lineage>
</organism>
<feature type="compositionally biased region" description="Basic residues" evidence="1">
    <location>
        <begin position="49"/>
        <end position="63"/>
    </location>
</feature>
<name>A0AA35P4S4_9SAUR</name>
<dbReference type="Proteomes" id="UP001178461">
    <property type="component" value="Chromosome 4"/>
</dbReference>
<protein>
    <submittedName>
        <fullName evidence="2">Uncharacterized protein</fullName>
    </submittedName>
</protein>
<evidence type="ECO:0000313" key="2">
    <source>
        <dbReference type="EMBL" id="CAI5771667.1"/>
    </source>
</evidence>